<proteinExistence type="inferred from homology"/>
<keyword evidence="4" id="KW-0963">Cytoplasm</keyword>
<evidence type="ECO:0000313" key="6">
    <source>
        <dbReference type="Proteomes" id="UP000199328"/>
    </source>
</evidence>
<comment type="similarity">
    <text evidence="4">Belongs to the Maf family.</text>
</comment>
<dbReference type="AlphaFoldDB" id="A0A1G8Y4Y8"/>
<dbReference type="Proteomes" id="UP000199328">
    <property type="component" value="Unassembled WGS sequence"/>
</dbReference>
<dbReference type="RefSeq" id="WP_092497268.1">
    <property type="nucleotide sequence ID" value="NZ_FNFV01000001.1"/>
</dbReference>
<comment type="caution">
    <text evidence="4">Lacks conserved residue(s) required for the propagation of feature annotation.</text>
</comment>
<dbReference type="CDD" id="cd00555">
    <property type="entry name" value="Maf"/>
    <property type="match status" value="1"/>
</dbReference>
<dbReference type="EC" id="3.6.1.9" evidence="4"/>
<dbReference type="STRING" id="990712.SAMN05216257_101187"/>
<comment type="subcellular location">
    <subcellularLocation>
        <location evidence="4">Cytoplasm</location>
    </subcellularLocation>
</comment>
<dbReference type="EMBL" id="FNFV01000001">
    <property type="protein sequence ID" value="SDJ97929.1"/>
    <property type="molecule type" value="Genomic_DNA"/>
</dbReference>
<evidence type="ECO:0000256" key="3">
    <source>
        <dbReference type="ARBA" id="ARBA00023080"/>
    </source>
</evidence>
<protein>
    <recommendedName>
        <fullName evidence="4">Nucleoside triphosphate pyrophosphatase</fullName>
        <ecNumber evidence="4">3.6.1.9</ecNumber>
    </recommendedName>
    <alternativeName>
        <fullName evidence="4">Nucleotide pyrophosphatase</fullName>
        <shortName evidence="4">Nucleotide PPase</shortName>
    </alternativeName>
</protein>
<dbReference type="PANTHER" id="PTHR43213:SF5">
    <property type="entry name" value="BIFUNCTIONAL DTTP_UTP PYROPHOSPHATASE_METHYLTRANSFERASE PROTEIN-RELATED"/>
    <property type="match status" value="1"/>
</dbReference>
<comment type="cofactor">
    <cofactor evidence="1 4">
        <name>a divalent metal cation</name>
        <dbReference type="ChEBI" id="CHEBI:60240"/>
    </cofactor>
</comment>
<dbReference type="OrthoDB" id="9813962at2"/>
<keyword evidence="3 4" id="KW-0546">Nucleotide metabolism</keyword>
<accession>A0A1G8Y4Y8</accession>
<comment type="catalytic activity">
    <reaction evidence="4">
        <text>a 2'-deoxyribonucleoside 5'-triphosphate + H2O = a 2'-deoxyribonucleoside 5'-phosphate + diphosphate + H(+)</text>
        <dbReference type="Rhea" id="RHEA:44644"/>
        <dbReference type="ChEBI" id="CHEBI:15377"/>
        <dbReference type="ChEBI" id="CHEBI:15378"/>
        <dbReference type="ChEBI" id="CHEBI:33019"/>
        <dbReference type="ChEBI" id="CHEBI:61560"/>
        <dbReference type="ChEBI" id="CHEBI:65317"/>
        <dbReference type="EC" id="3.6.1.9"/>
    </reaction>
</comment>
<dbReference type="HAMAP" id="MF_00528">
    <property type="entry name" value="Maf"/>
    <property type="match status" value="1"/>
</dbReference>
<dbReference type="SUPFAM" id="SSF52972">
    <property type="entry name" value="ITPase-like"/>
    <property type="match status" value="1"/>
</dbReference>
<evidence type="ECO:0000256" key="4">
    <source>
        <dbReference type="HAMAP-Rule" id="MF_00528"/>
    </source>
</evidence>
<dbReference type="InterPro" id="IPR029001">
    <property type="entry name" value="ITPase-like_fam"/>
</dbReference>
<evidence type="ECO:0000313" key="5">
    <source>
        <dbReference type="EMBL" id="SDJ97929.1"/>
    </source>
</evidence>
<dbReference type="PIRSF" id="PIRSF006305">
    <property type="entry name" value="Maf"/>
    <property type="match status" value="1"/>
</dbReference>
<dbReference type="GO" id="GO:0005737">
    <property type="term" value="C:cytoplasm"/>
    <property type="evidence" value="ECO:0007669"/>
    <property type="project" value="UniProtKB-SubCell"/>
</dbReference>
<name>A0A1G8Y4Y8_9RHOB</name>
<reference evidence="6" key="1">
    <citation type="submission" date="2016-10" db="EMBL/GenBank/DDBJ databases">
        <authorList>
            <person name="Varghese N."/>
            <person name="Submissions S."/>
        </authorList>
    </citation>
    <scope>NUCLEOTIDE SEQUENCE [LARGE SCALE GENOMIC DNA]</scope>
    <source>
        <strain evidence="6">CGMCC 1.10789</strain>
    </source>
</reference>
<dbReference type="InterPro" id="IPR003697">
    <property type="entry name" value="Maf-like"/>
</dbReference>
<comment type="catalytic activity">
    <reaction evidence="4">
        <text>a ribonucleoside 5'-triphosphate + H2O = a ribonucleoside 5'-phosphate + diphosphate + H(+)</text>
        <dbReference type="Rhea" id="RHEA:23996"/>
        <dbReference type="ChEBI" id="CHEBI:15377"/>
        <dbReference type="ChEBI" id="CHEBI:15378"/>
        <dbReference type="ChEBI" id="CHEBI:33019"/>
        <dbReference type="ChEBI" id="CHEBI:58043"/>
        <dbReference type="ChEBI" id="CHEBI:61557"/>
        <dbReference type="EC" id="3.6.1.9"/>
    </reaction>
</comment>
<keyword evidence="6" id="KW-1185">Reference proteome</keyword>
<organism evidence="5 6">
    <name type="scientific">Meinhardsimonia xiamenensis</name>
    <dbReference type="NCBI Taxonomy" id="990712"/>
    <lineage>
        <taxon>Bacteria</taxon>
        <taxon>Pseudomonadati</taxon>
        <taxon>Pseudomonadota</taxon>
        <taxon>Alphaproteobacteria</taxon>
        <taxon>Rhodobacterales</taxon>
        <taxon>Paracoccaceae</taxon>
        <taxon>Meinhardsimonia</taxon>
    </lineage>
</organism>
<comment type="function">
    <text evidence="4">Nucleoside triphosphate pyrophosphatase. May have a dual role in cell division arrest and in preventing the incorporation of modified nucleotides into cellular nucleic acids.</text>
</comment>
<feature type="active site" description="Proton acceptor" evidence="4">
    <location>
        <position position="76"/>
    </location>
</feature>
<evidence type="ECO:0000256" key="2">
    <source>
        <dbReference type="ARBA" id="ARBA00022801"/>
    </source>
</evidence>
<dbReference type="Pfam" id="PF02545">
    <property type="entry name" value="Maf"/>
    <property type="match status" value="1"/>
</dbReference>
<dbReference type="PANTHER" id="PTHR43213">
    <property type="entry name" value="BIFUNCTIONAL DTTP/UTP PYROPHOSPHATASE/METHYLTRANSFERASE PROTEIN-RELATED"/>
    <property type="match status" value="1"/>
</dbReference>
<dbReference type="GO" id="GO:0047429">
    <property type="term" value="F:nucleoside triphosphate diphosphatase activity"/>
    <property type="evidence" value="ECO:0007669"/>
    <property type="project" value="UniProtKB-EC"/>
</dbReference>
<dbReference type="GO" id="GO:0009117">
    <property type="term" value="P:nucleotide metabolic process"/>
    <property type="evidence" value="ECO:0007669"/>
    <property type="project" value="UniProtKB-KW"/>
</dbReference>
<keyword evidence="2 4" id="KW-0378">Hydrolase</keyword>
<gene>
    <name evidence="5" type="ORF">SAMN05216257_101187</name>
</gene>
<dbReference type="Gene3D" id="3.90.950.10">
    <property type="match status" value="1"/>
</dbReference>
<sequence>MSQEIILASSSAIRAAMLRQARVEAAVRPARIDEAALRSAMQAEGARARDIAAELAAQKARKVSAAHPQALVIGSDQILEHAGRIHSKAGTPEELRGQLDELAGQTHHLHAAAVICEAGRPVWRHVSSVALTMRRMSPGWLDDYVARNWPEIRHCVGGFMLEGEGIRLFSRIEGDWFSALGMPLLEVLDYLAERGAISS</sequence>
<evidence type="ECO:0000256" key="1">
    <source>
        <dbReference type="ARBA" id="ARBA00001968"/>
    </source>
</evidence>